<feature type="chain" id="PRO_5042286964" evidence="1">
    <location>
        <begin position="28"/>
        <end position="361"/>
    </location>
</feature>
<feature type="signal peptide" evidence="1">
    <location>
        <begin position="1"/>
        <end position="27"/>
    </location>
</feature>
<dbReference type="Proteomes" id="UP001229244">
    <property type="component" value="Unassembled WGS sequence"/>
</dbReference>
<evidence type="ECO:0000313" key="2">
    <source>
        <dbReference type="EMBL" id="MDQ0316944.1"/>
    </source>
</evidence>
<organism evidence="2 3">
    <name type="scientific">Amorphus orientalis</name>
    <dbReference type="NCBI Taxonomy" id="649198"/>
    <lineage>
        <taxon>Bacteria</taxon>
        <taxon>Pseudomonadati</taxon>
        <taxon>Pseudomonadota</taxon>
        <taxon>Alphaproteobacteria</taxon>
        <taxon>Hyphomicrobiales</taxon>
        <taxon>Amorphaceae</taxon>
        <taxon>Amorphus</taxon>
    </lineage>
</organism>
<keyword evidence="2" id="KW-0675">Receptor</keyword>
<protein>
    <submittedName>
        <fullName evidence="2">TRAP transporter TAXI family solute receptor</fullName>
    </submittedName>
</protein>
<proteinExistence type="predicted"/>
<name>A0AAE3VQP7_9HYPH</name>
<dbReference type="InterPro" id="IPR011852">
    <property type="entry name" value="TRAP_TAXI"/>
</dbReference>
<gene>
    <name evidence="2" type="ORF">J2S73_003421</name>
</gene>
<dbReference type="SUPFAM" id="SSF53850">
    <property type="entry name" value="Periplasmic binding protein-like II"/>
    <property type="match status" value="1"/>
</dbReference>
<dbReference type="Pfam" id="PF16868">
    <property type="entry name" value="NMT1_3"/>
    <property type="match status" value="1"/>
</dbReference>
<dbReference type="RefSeq" id="WP_306886839.1">
    <property type="nucleotide sequence ID" value="NZ_JAUSUL010000004.1"/>
</dbReference>
<evidence type="ECO:0000313" key="3">
    <source>
        <dbReference type="Proteomes" id="UP001229244"/>
    </source>
</evidence>
<reference evidence="2" key="1">
    <citation type="submission" date="2023-07" db="EMBL/GenBank/DDBJ databases">
        <title>Genomic Encyclopedia of Type Strains, Phase IV (KMG-IV): sequencing the most valuable type-strain genomes for metagenomic binning, comparative biology and taxonomic classification.</title>
        <authorList>
            <person name="Goeker M."/>
        </authorList>
    </citation>
    <scope>NUCLEOTIDE SEQUENCE</scope>
    <source>
        <strain evidence="2">DSM 21202</strain>
    </source>
</reference>
<evidence type="ECO:0000256" key="1">
    <source>
        <dbReference type="SAM" id="SignalP"/>
    </source>
</evidence>
<sequence>MTGTAAKFIALLAAALAVAMVLTSAKAGGTGRAESVHTMSTFEPGSTNYEVTDAFARLVSKYAPGIEVDLEATEALPEAMVRLADGKLDYSAVVWTLVDAMSKGSHPFDRFPDAAEKSTNLRGIFYFPTGVPHLLTLEDEGIRSFRDLRGKRIFVGPANGTGTRFFTDLILEYAGLQAGTDYELAELTFTQAYDQFLDGSLDGVFYFGSAPRDQVKIASIARKVRVVGFTQSDLRSNPELVRKLSGPGFRVGCIPTHFYGPNQINDEPQCYHQIGLGIATHEEMPDDVVYAATKAFWENIDEFYEREEWENLGGTVIQNPFRDQVKLENALIGMNVPLHPGAARYYREKGLLIPADLVPDH</sequence>
<dbReference type="PANTHER" id="PTHR42941:SF1">
    <property type="entry name" value="SLL1037 PROTEIN"/>
    <property type="match status" value="1"/>
</dbReference>
<accession>A0AAE3VQP7</accession>
<keyword evidence="1" id="KW-0732">Signal</keyword>
<dbReference type="EMBL" id="JAUSUL010000004">
    <property type="protein sequence ID" value="MDQ0316944.1"/>
    <property type="molecule type" value="Genomic_DNA"/>
</dbReference>
<comment type="caution">
    <text evidence="2">The sequence shown here is derived from an EMBL/GenBank/DDBJ whole genome shotgun (WGS) entry which is preliminary data.</text>
</comment>
<dbReference type="NCBIfam" id="TIGR02122">
    <property type="entry name" value="TRAP_TAXI"/>
    <property type="match status" value="1"/>
</dbReference>
<dbReference type="AlphaFoldDB" id="A0AAE3VQP7"/>
<dbReference type="PANTHER" id="PTHR42941">
    <property type="entry name" value="SLL1037 PROTEIN"/>
    <property type="match status" value="1"/>
</dbReference>
<dbReference type="Gene3D" id="3.40.190.10">
    <property type="entry name" value="Periplasmic binding protein-like II"/>
    <property type="match status" value="2"/>
</dbReference>
<keyword evidence="3" id="KW-1185">Reference proteome</keyword>